<dbReference type="InterPro" id="IPR025668">
    <property type="entry name" value="Tnp_DDE_dom"/>
</dbReference>
<evidence type="ECO:0000259" key="1">
    <source>
        <dbReference type="Pfam" id="PF05598"/>
    </source>
</evidence>
<keyword evidence="6" id="KW-1185">Reference proteome</keyword>
<dbReference type="EMBL" id="JACHEW010000011">
    <property type="protein sequence ID" value="MBB6017124.1"/>
    <property type="molecule type" value="Genomic_DNA"/>
</dbReference>
<feature type="domain" description="Transposase DDE" evidence="2">
    <location>
        <begin position="405"/>
        <end position="526"/>
    </location>
</feature>
<dbReference type="InterPro" id="IPR047629">
    <property type="entry name" value="IS1182_transpos"/>
</dbReference>
<dbReference type="RefSeq" id="WP_139403670.1">
    <property type="nucleotide sequence ID" value="NZ_JACHEW010000011.1"/>
</dbReference>
<sequence>MSLKDSHPGQVPEETARVAKAVFRKGHRYLTLRDTFGDLFDSDDFRSLFHLEGRPAIDPAQLALVTLVQFVENLSDERAADAVRARIDLKYLLALPLDHPGFDASVLSEFRTRLIEGQGEHLLFERLLERFRAQQLLRARGQQRTDSTHVLAAVRALNRVSLVGEAFRHALNVLAIAAPEWLVQHGQKNWAQRYASHFDLTAEVAERQRAKREALLLQLGADGKELLEAVLAQDAPRWLCELPAIQILWRVWLQNFTPTEVGTLRWRTNDEIPPSAMFVGSPYDADARYSQKRSTSWVGYKVHLTEACDDDLPLLITNVETTIANTQDFDVLEDVHDHLKARQLLPGAHLVDMGYLSAGLLVSERRDHDVKLIGPARQDQRWQAWAGQGFAAEHFKVDWERQMLTCPAGQVSASWTNVLDQRQRAVVKVKFSMTDCGNCALKIHCTKSSRRTVTLQQRERHEALLEWRGWTQTGEFAALYARRAGVEGTMSVGVRVAGMRRSRYCGLAKTRLQHLCTASALNLLRVADHLDGQPRARTRVAAFQRVLAQVA</sequence>
<dbReference type="PANTHER" id="PTHR35604">
    <property type="entry name" value="TRANSPOSASE INSH FOR INSERTION SEQUENCE ELEMENT IS5A-RELATED"/>
    <property type="match status" value="1"/>
</dbReference>
<reference evidence="4 5" key="1">
    <citation type="submission" date="2019-06" db="EMBL/GenBank/DDBJ databases">
        <title>Genome sequence of Deinococcus radiopugnans ATCC 19172.</title>
        <authorList>
            <person name="Maclea K.S."/>
            <person name="Maynard C.R."/>
        </authorList>
    </citation>
    <scope>NUCLEOTIDE SEQUENCE [LARGE SCALE GENOMIC DNA]</scope>
    <source>
        <strain evidence="4 5">ATCC 19172</strain>
    </source>
</reference>
<dbReference type="Proteomes" id="UP000629870">
    <property type="component" value="Unassembled WGS sequence"/>
</dbReference>
<evidence type="ECO:0000313" key="4">
    <source>
        <dbReference type="EMBL" id="TNM70647.1"/>
    </source>
</evidence>
<dbReference type="Pfam" id="PF05598">
    <property type="entry name" value="DUF772"/>
    <property type="match status" value="1"/>
</dbReference>
<dbReference type="Pfam" id="PF13751">
    <property type="entry name" value="DDE_Tnp_1_6"/>
    <property type="match status" value="1"/>
</dbReference>
<reference evidence="3 6" key="2">
    <citation type="submission" date="2020-08" db="EMBL/GenBank/DDBJ databases">
        <title>Genomic Encyclopedia of Type Strains, Phase IV (KMG-IV): sequencing the most valuable type-strain genomes for metagenomic binning, comparative biology and taxonomic classification.</title>
        <authorList>
            <person name="Goeker M."/>
        </authorList>
    </citation>
    <scope>NUCLEOTIDE SEQUENCE [LARGE SCALE GENOMIC DNA]</scope>
    <source>
        <strain evidence="3 6">DSM 12027</strain>
    </source>
</reference>
<dbReference type="PANTHER" id="PTHR35604:SF2">
    <property type="entry name" value="TRANSPOSASE INSH FOR INSERTION SEQUENCE ELEMENT IS5A-RELATED"/>
    <property type="match status" value="1"/>
</dbReference>
<feature type="domain" description="Transposase InsH N-terminal" evidence="1">
    <location>
        <begin position="21"/>
        <end position="113"/>
    </location>
</feature>
<dbReference type="NCBIfam" id="NF033551">
    <property type="entry name" value="transpos_IS1182"/>
    <property type="match status" value="1"/>
</dbReference>
<dbReference type="OrthoDB" id="52455at2"/>
<evidence type="ECO:0000313" key="6">
    <source>
        <dbReference type="Proteomes" id="UP000629870"/>
    </source>
</evidence>
<gene>
    <name evidence="4" type="ORF">FHR04_12140</name>
    <name evidence="3" type="ORF">HNQ04_002386</name>
</gene>
<comment type="caution">
    <text evidence="4">The sequence shown here is derived from an EMBL/GenBank/DDBJ whole genome shotgun (WGS) entry which is preliminary data.</text>
</comment>
<protein>
    <submittedName>
        <fullName evidence="3 4">Transposase</fullName>
    </submittedName>
</protein>
<dbReference type="EMBL" id="VDMO01000012">
    <property type="protein sequence ID" value="TNM70647.1"/>
    <property type="molecule type" value="Genomic_DNA"/>
</dbReference>
<name>A0A5C4Y458_9DEIO</name>
<evidence type="ECO:0000313" key="5">
    <source>
        <dbReference type="Proteomes" id="UP000313988"/>
    </source>
</evidence>
<organism evidence="4 5">
    <name type="scientific">Deinococcus radiopugnans ATCC 19172</name>
    <dbReference type="NCBI Taxonomy" id="585398"/>
    <lineage>
        <taxon>Bacteria</taxon>
        <taxon>Thermotogati</taxon>
        <taxon>Deinococcota</taxon>
        <taxon>Deinococci</taxon>
        <taxon>Deinococcales</taxon>
        <taxon>Deinococcaceae</taxon>
        <taxon>Deinococcus</taxon>
    </lineage>
</organism>
<dbReference type="AlphaFoldDB" id="A0A5C4Y458"/>
<proteinExistence type="predicted"/>
<dbReference type="InterPro" id="IPR008490">
    <property type="entry name" value="Transposase_InsH_N"/>
</dbReference>
<dbReference type="Proteomes" id="UP000313988">
    <property type="component" value="Unassembled WGS sequence"/>
</dbReference>
<accession>A0A5C4Y458</accession>
<evidence type="ECO:0000259" key="2">
    <source>
        <dbReference type="Pfam" id="PF13751"/>
    </source>
</evidence>
<evidence type="ECO:0000313" key="3">
    <source>
        <dbReference type="EMBL" id="MBB6017124.1"/>
    </source>
</evidence>